<dbReference type="Pfam" id="PF12823">
    <property type="entry name" value="DUF3817"/>
    <property type="match status" value="1"/>
</dbReference>
<dbReference type="PANTHER" id="PTHR40077:SF1">
    <property type="entry name" value="MEMBRANE PROTEIN"/>
    <property type="match status" value="1"/>
</dbReference>
<evidence type="ECO:0000256" key="5">
    <source>
        <dbReference type="ARBA" id="ARBA00023136"/>
    </source>
</evidence>
<evidence type="ECO:0000256" key="6">
    <source>
        <dbReference type="SAM" id="Phobius"/>
    </source>
</evidence>
<organism evidence="8 9">
    <name type="scientific">Mangrovimonas yunxiaonensis</name>
    <dbReference type="NCBI Taxonomy" id="1197477"/>
    <lineage>
        <taxon>Bacteria</taxon>
        <taxon>Pseudomonadati</taxon>
        <taxon>Bacteroidota</taxon>
        <taxon>Flavobacteriia</taxon>
        <taxon>Flavobacteriales</taxon>
        <taxon>Flavobacteriaceae</taxon>
        <taxon>Mangrovimonas</taxon>
    </lineage>
</organism>
<dbReference type="PANTHER" id="PTHR40077">
    <property type="entry name" value="MEMBRANE PROTEIN-RELATED"/>
    <property type="match status" value="1"/>
</dbReference>
<gene>
    <name evidence="8" type="ORF">IA57_12100</name>
</gene>
<dbReference type="NCBIfam" id="TIGR03954">
    <property type="entry name" value="integ_memb_HG"/>
    <property type="match status" value="1"/>
</dbReference>
<sequence length="102" mass="11448">MKLLLNTFRIVALLEGLSYILLLFIAVPIKYFGQDPQYVKLLGMPHGLLFVGYIVLAVLIGKELKWSTKTFTVVFLASILPFATFYVDQKILKKTIPVNAAS</sequence>
<name>A0A084THH8_9FLAO</name>
<evidence type="ECO:0000256" key="4">
    <source>
        <dbReference type="ARBA" id="ARBA00022989"/>
    </source>
</evidence>
<proteinExistence type="predicted"/>
<dbReference type="STRING" id="1197477.IA57_12100"/>
<dbReference type="eggNOG" id="COG2814">
    <property type="taxonomic scope" value="Bacteria"/>
</dbReference>
<keyword evidence="4 6" id="KW-1133">Transmembrane helix</keyword>
<dbReference type="AlphaFoldDB" id="A0A084THH8"/>
<protein>
    <submittedName>
        <fullName evidence="8">Membrane protein</fullName>
    </submittedName>
</protein>
<keyword evidence="3 6" id="KW-0812">Transmembrane</keyword>
<dbReference type="EMBL" id="JPFK01000009">
    <property type="protein sequence ID" value="KFB00164.1"/>
    <property type="molecule type" value="Genomic_DNA"/>
</dbReference>
<dbReference type="GO" id="GO:0005886">
    <property type="term" value="C:plasma membrane"/>
    <property type="evidence" value="ECO:0007669"/>
    <property type="project" value="UniProtKB-SubCell"/>
</dbReference>
<evidence type="ECO:0000256" key="1">
    <source>
        <dbReference type="ARBA" id="ARBA00004651"/>
    </source>
</evidence>
<comment type="subcellular location">
    <subcellularLocation>
        <location evidence="1">Cell membrane</location>
        <topology evidence="1">Multi-pass membrane protein</topology>
    </subcellularLocation>
</comment>
<dbReference type="InterPro" id="IPR023845">
    <property type="entry name" value="DUF3817_TM"/>
</dbReference>
<keyword evidence="5 6" id="KW-0472">Membrane</keyword>
<comment type="caution">
    <text evidence="8">The sequence shown here is derived from an EMBL/GenBank/DDBJ whole genome shotgun (WGS) entry which is preliminary data.</text>
</comment>
<dbReference type="Proteomes" id="UP000028521">
    <property type="component" value="Unassembled WGS sequence"/>
</dbReference>
<keyword evidence="9" id="KW-1185">Reference proteome</keyword>
<dbReference type="RefSeq" id="WP_036123880.1">
    <property type="nucleotide sequence ID" value="NZ_BMET01000003.1"/>
</dbReference>
<keyword evidence="2" id="KW-1003">Cell membrane</keyword>
<dbReference type="OrthoDB" id="1121311at2"/>
<feature type="transmembrane region" description="Helical" evidence="6">
    <location>
        <begin position="66"/>
        <end position="87"/>
    </location>
</feature>
<feature type="transmembrane region" description="Helical" evidence="6">
    <location>
        <begin position="6"/>
        <end position="29"/>
    </location>
</feature>
<feature type="transmembrane region" description="Helical" evidence="6">
    <location>
        <begin position="41"/>
        <end position="60"/>
    </location>
</feature>
<accession>A0A084THH8</accession>
<feature type="domain" description="DUF3817" evidence="7">
    <location>
        <begin position="5"/>
        <end position="92"/>
    </location>
</feature>
<evidence type="ECO:0000256" key="2">
    <source>
        <dbReference type="ARBA" id="ARBA00022475"/>
    </source>
</evidence>
<reference evidence="8 9" key="1">
    <citation type="journal article" date="2014" name="Genome Announc.">
        <title>Draft Genome Sequence of the Algicidal Bacterium Mangrovimonas yunxiaonensis Strain LY01.</title>
        <authorList>
            <person name="Li Y."/>
            <person name="Zhu H."/>
            <person name="Li C."/>
            <person name="Zhang H."/>
            <person name="Chen Z."/>
            <person name="Zheng W."/>
            <person name="Xu H."/>
            <person name="Zheng T."/>
        </authorList>
    </citation>
    <scope>NUCLEOTIDE SEQUENCE [LARGE SCALE GENOMIC DNA]</scope>
    <source>
        <strain evidence="8 9">LY01</strain>
    </source>
</reference>
<reference evidence="9" key="2">
    <citation type="submission" date="2014-07" db="EMBL/GenBank/DDBJ databases">
        <title>Genome sequence of Mangrovimonas yunxiaonensis.</title>
        <authorList>
            <person name="Li Y."/>
            <person name="Zheng T."/>
        </authorList>
    </citation>
    <scope>NUCLEOTIDE SEQUENCE [LARGE SCALE GENOMIC DNA]</scope>
    <source>
        <strain evidence="9">LY01</strain>
    </source>
</reference>
<evidence type="ECO:0000256" key="3">
    <source>
        <dbReference type="ARBA" id="ARBA00022692"/>
    </source>
</evidence>
<evidence type="ECO:0000313" key="8">
    <source>
        <dbReference type="EMBL" id="KFB00164.1"/>
    </source>
</evidence>
<evidence type="ECO:0000313" key="9">
    <source>
        <dbReference type="Proteomes" id="UP000028521"/>
    </source>
</evidence>
<evidence type="ECO:0000259" key="7">
    <source>
        <dbReference type="Pfam" id="PF12823"/>
    </source>
</evidence>